<evidence type="ECO:0000313" key="6">
    <source>
        <dbReference type="Proteomes" id="UP000830055"/>
    </source>
</evidence>
<dbReference type="Gene3D" id="3.40.50.1450">
    <property type="entry name" value="HybD-like"/>
    <property type="match status" value="1"/>
</dbReference>
<keyword evidence="4" id="KW-0378">Hydrolase</keyword>
<name>A0ABN6MBL0_9BACT</name>
<dbReference type="InterPro" id="IPR000671">
    <property type="entry name" value="Peptidase_A31"/>
</dbReference>
<dbReference type="PRINTS" id="PR00446">
    <property type="entry name" value="HYDRGNUPTAKE"/>
</dbReference>
<dbReference type="SUPFAM" id="SSF53163">
    <property type="entry name" value="HybD-like"/>
    <property type="match status" value="1"/>
</dbReference>
<dbReference type="PANTHER" id="PTHR30302">
    <property type="entry name" value="HYDROGENASE 1 MATURATION PROTEASE"/>
    <property type="match status" value="1"/>
</dbReference>
<dbReference type="Pfam" id="PF01750">
    <property type="entry name" value="HycI"/>
    <property type="match status" value="1"/>
</dbReference>
<comment type="similarity">
    <text evidence="1">Belongs to the peptidase A31 family.</text>
</comment>
<reference evidence="5 6" key="1">
    <citation type="submission" date="2022-01" db="EMBL/GenBank/DDBJ databases">
        <title>Desulfofustis limnae sp. nov., a novel mesophilic sulfate-reducing bacterium isolated from marsh soil.</title>
        <authorList>
            <person name="Watanabe M."/>
            <person name="Takahashi A."/>
            <person name="Kojima H."/>
            <person name="Fukui M."/>
        </authorList>
    </citation>
    <scope>NUCLEOTIDE SEQUENCE [LARGE SCALE GENOMIC DNA]</scope>
    <source>
        <strain evidence="5 6">PPLL</strain>
    </source>
</reference>
<evidence type="ECO:0000256" key="3">
    <source>
        <dbReference type="ARBA" id="ARBA00022750"/>
    </source>
</evidence>
<dbReference type="RefSeq" id="WP_284152677.1">
    <property type="nucleotide sequence ID" value="NZ_AP025516.1"/>
</dbReference>
<sequence>MNTTKKIGILGVGNTIVGDEGFGVHTIQYLMDHYSFPDNVVLQDGGTAGIFLSPFLEECYHVIVIDVVDLDAEPGSLHYYSSDDVKAGKISTRMSPHQLGLLEIIELCKLRDAAPEHLEFFCVVPKSLTTATTLSDALAPRVQEVTGLVLKRLQELGVAATAKTIVPDVEFG</sequence>
<dbReference type="NCBIfam" id="TIGR00072">
    <property type="entry name" value="hydrog_prot"/>
    <property type="match status" value="1"/>
</dbReference>
<gene>
    <name evidence="5" type="primary">hybP</name>
    <name evidence="5" type="ORF">DPPLL_37350</name>
</gene>
<evidence type="ECO:0000313" key="5">
    <source>
        <dbReference type="EMBL" id="BDD89370.1"/>
    </source>
</evidence>
<accession>A0ABN6MBL0</accession>
<organism evidence="5 6">
    <name type="scientific">Desulfofustis limnaeus</name>
    <dbReference type="NCBI Taxonomy" id="2740163"/>
    <lineage>
        <taxon>Bacteria</taxon>
        <taxon>Pseudomonadati</taxon>
        <taxon>Thermodesulfobacteriota</taxon>
        <taxon>Desulfobulbia</taxon>
        <taxon>Desulfobulbales</taxon>
        <taxon>Desulfocapsaceae</taxon>
        <taxon>Desulfofustis</taxon>
    </lineage>
</organism>
<dbReference type="PANTHER" id="PTHR30302:SF1">
    <property type="entry name" value="HYDROGENASE 2 MATURATION PROTEASE"/>
    <property type="match status" value="1"/>
</dbReference>
<evidence type="ECO:0000256" key="2">
    <source>
        <dbReference type="ARBA" id="ARBA00022670"/>
    </source>
</evidence>
<dbReference type="EMBL" id="AP025516">
    <property type="protein sequence ID" value="BDD89370.1"/>
    <property type="molecule type" value="Genomic_DNA"/>
</dbReference>
<evidence type="ECO:0000256" key="4">
    <source>
        <dbReference type="ARBA" id="ARBA00022801"/>
    </source>
</evidence>
<evidence type="ECO:0000256" key="1">
    <source>
        <dbReference type="ARBA" id="ARBA00006814"/>
    </source>
</evidence>
<dbReference type="Proteomes" id="UP000830055">
    <property type="component" value="Chromosome"/>
</dbReference>
<dbReference type="InterPro" id="IPR023430">
    <property type="entry name" value="Pept_HybD-like_dom_sf"/>
</dbReference>
<keyword evidence="2" id="KW-0645">Protease</keyword>
<dbReference type="CDD" id="cd06062">
    <property type="entry name" value="H2MP_MemB-H2up"/>
    <property type="match status" value="1"/>
</dbReference>
<proteinExistence type="inferred from homology"/>
<keyword evidence="6" id="KW-1185">Reference proteome</keyword>
<keyword evidence="3" id="KW-0064">Aspartyl protease</keyword>
<protein>
    <submittedName>
        <fullName evidence="5">Membrane protein</fullName>
    </submittedName>
</protein>